<dbReference type="GO" id="GO:0003700">
    <property type="term" value="F:DNA-binding transcription factor activity"/>
    <property type="evidence" value="ECO:0007669"/>
    <property type="project" value="InterPro"/>
</dbReference>
<sequence length="160" mass="17069">MSTLVGAELEAVRVFTERAAAELIRSGFPRVPAGVLMALTGSRQGRLSAAELRAVLQVSAAAISSAVGYLDQIGMITISTVPGTRRHSYFVGEDPWFTRIAATDTYRRSADAIRTAVLELPPASAGARRAGEMADFLTFCADRVPDLVQEWLAARSGNAD</sequence>
<dbReference type="InterPro" id="IPR036388">
    <property type="entry name" value="WH-like_DNA-bd_sf"/>
</dbReference>
<dbReference type="EMBL" id="CP159218">
    <property type="protein sequence ID" value="XCG62723.1"/>
    <property type="molecule type" value="Genomic_DNA"/>
</dbReference>
<dbReference type="GO" id="GO:0003677">
    <property type="term" value="F:DNA binding"/>
    <property type="evidence" value="ECO:0007669"/>
    <property type="project" value="UniProtKB-KW"/>
</dbReference>
<dbReference type="InterPro" id="IPR052362">
    <property type="entry name" value="HTH-GbsR_regulator"/>
</dbReference>
<evidence type="ECO:0000259" key="4">
    <source>
        <dbReference type="Pfam" id="PF12802"/>
    </source>
</evidence>
<accession>A0AAU8DKN1</accession>
<proteinExistence type="predicted"/>
<evidence type="ECO:0000256" key="2">
    <source>
        <dbReference type="ARBA" id="ARBA00023125"/>
    </source>
</evidence>
<keyword evidence="2" id="KW-0238">DNA-binding</keyword>
<dbReference type="AlphaFoldDB" id="A0AAU8DKN1"/>
<dbReference type="Gene3D" id="1.10.10.10">
    <property type="entry name" value="Winged helix-like DNA-binding domain superfamily/Winged helix DNA-binding domain"/>
    <property type="match status" value="1"/>
</dbReference>
<feature type="domain" description="HTH marR-type" evidence="4">
    <location>
        <begin position="26"/>
        <end position="86"/>
    </location>
</feature>
<evidence type="ECO:0000256" key="1">
    <source>
        <dbReference type="ARBA" id="ARBA00023015"/>
    </source>
</evidence>
<dbReference type="Pfam" id="PF12802">
    <property type="entry name" value="MarR_2"/>
    <property type="match status" value="1"/>
</dbReference>
<dbReference type="RefSeq" id="WP_353648338.1">
    <property type="nucleotide sequence ID" value="NZ_CP159218.1"/>
</dbReference>
<dbReference type="PANTHER" id="PTHR38465:SF2">
    <property type="entry name" value="HTH-TYPE TRANSCRIPTIONAL REGULATOR MMPR5"/>
    <property type="match status" value="1"/>
</dbReference>
<reference evidence="5" key="1">
    <citation type="submission" date="2024-05" db="EMBL/GenBank/DDBJ databases">
        <authorList>
            <person name="Cai S.Y."/>
            <person name="Jin L.M."/>
            <person name="Li H.R."/>
        </authorList>
    </citation>
    <scope>NUCLEOTIDE SEQUENCE</scope>
    <source>
        <strain evidence="5">A5-74</strain>
    </source>
</reference>
<dbReference type="InterPro" id="IPR000835">
    <property type="entry name" value="HTH_MarR-typ"/>
</dbReference>
<keyword evidence="1" id="KW-0805">Transcription regulation</keyword>
<dbReference type="PANTHER" id="PTHR38465">
    <property type="entry name" value="HTH-TYPE TRANSCRIPTIONAL REGULATOR MJ1563-RELATED"/>
    <property type="match status" value="1"/>
</dbReference>
<dbReference type="InterPro" id="IPR036390">
    <property type="entry name" value="WH_DNA-bd_sf"/>
</dbReference>
<name>A0AAU8DKN1_9ACTN</name>
<organism evidence="5">
    <name type="scientific">Nakamurella sp. A5-74</name>
    <dbReference type="NCBI Taxonomy" id="3158264"/>
    <lineage>
        <taxon>Bacteria</taxon>
        <taxon>Bacillati</taxon>
        <taxon>Actinomycetota</taxon>
        <taxon>Actinomycetes</taxon>
        <taxon>Nakamurellales</taxon>
        <taxon>Nakamurellaceae</taxon>
        <taxon>Nakamurella</taxon>
    </lineage>
</organism>
<keyword evidence="3" id="KW-0804">Transcription</keyword>
<gene>
    <name evidence="5" type="ORF">ABLG96_16040</name>
</gene>
<evidence type="ECO:0000256" key="3">
    <source>
        <dbReference type="ARBA" id="ARBA00023163"/>
    </source>
</evidence>
<dbReference type="SUPFAM" id="SSF46785">
    <property type="entry name" value="Winged helix' DNA-binding domain"/>
    <property type="match status" value="1"/>
</dbReference>
<protein>
    <submittedName>
        <fullName evidence="5">MarR family transcriptional regulator</fullName>
    </submittedName>
</protein>
<evidence type="ECO:0000313" key="5">
    <source>
        <dbReference type="EMBL" id="XCG62723.1"/>
    </source>
</evidence>